<proteinExistence type="predicted"/>
<gene>
    <name evidence="1" type="ORF">AVDCRST_MAG94-2032</name>
</gene>
<organism evidence="1">
    <name type="scientific">uncultured Leptolyngbya sp</name>
    <dbReference type="NCBI Taxonomy" id="332963"/>
    <lineage>
        <taxon>Bacteria</taxon>
        <taxon>Bacillati</taxon>
        <taxon>Cyanobacteriota</taxon>
        <taxon>Cyanophyceae</taxon>
        <taxon>Leptolyngbyales</taxon>
        <taxon>Leptolyngbyaceae</taxon>
        <taxon>Leptolyngbya group</taxon>
        <taxon>Leptolyngbya</taxon>
        <taxon>environmental samples</taxon>
    </lineage>
</organism>
<sequence length="196" mass="21509">MHLKLFVLSASSVVLWLAPLSALDKTLDIHKALQGVSLTAAFACAVTAGNIARELSEQGEIEEIKTRAITADVVDEIATSAYISQVQRQQEAEQILTASDQTDEQEAELASIKQSLELLIQKTSSDSGELVLKTLTTRQQEQIELILQCHAKGISGKNKILKEVWGVSAGSSQAYRNAKSEYEYLMPFIKEEEEGE</sequence>
<dbReference type="AlphaFoldDB" id="A0A6J4LLC9"/>
<name>A0A6J4LLC9_9CYAN</name>
<accession>A0A6J4LLC9</accession>
<protein>
    <submittedName>
        <fullName evidence="1">Uncharacterized protein</fullName>
    </submittedName>
</protein>
<reference evidence="1" key="1">
    <citation type="submission" date="2020-02" db="EMBL/GenBank/DDBJ databases">
        <authorList>
            <person name="Meier V. D."/>
        </authorList>
    </citation>
    <scope>NUCLEOTIDE SEQUENCE</scope>
    <source>
        <strain evidence="1">AVDCRST_MAG94</strain>
    </source>
</reference>
<evidence type="ECO:0000313" key="1">
    <source>
        <dbReference type="EMBL" id="CAA9333986.1"/>
    </source>
</evidence>
<dbReference type="EMBL" id="CADCTY010000705">
    <property type="protein sequence ID" value="CAA9333986.1"/>
    <property type="molecule type" value="Genomic_DNA"/>
</dbReference>